<sequence>MAKTIISTPDAPAAIGTYSQAIRVGDTVYLSGQIGFDPQTMILADDVETQIERVFANLKAVALAAGGSLADIVKLNVYLVDLNDFGKVNEAMARHFSAPFPARAAVGVAALPRGARVEADGVMVLGG</sequence>
<reference evidence="2 3" key="1">
    <citation type="submission" date="2019-10" db="EMBL/GenBank/DDBJ databases">
        <title>Whole-genome sequence of the purple nonsulfur photosynthetic bacterium Rhodocyclus tenuis.</title>
        <authorList>
            <person name="Kyndt J.A."/>
            <person name="Meyer T.E."/>
        </authorList>
    </citation>
    <scope>NUCLEOTIDE SEQUENCE [LARGE SCALE GENOMIC DNA]</scope>
    <source>
        <strain evidence="2 3">DSM 110</strain>
    </source>
</reference>
<comment type="caution">
    <text evidence="2">The sequence shown here is derived from an EMBL/GenBank/DDBJ whole genome shotgun (WGS) entry which is preliminary data.</text>
</comment>
<dbReference type="GO" id="GO:0019239">
    <property type="term" value="F:deaminase activity"/>
    <property type="evidence" value="ECO:0007669"/>
    <property type="project" value="TreeGrafter"/>
</dbReference>
<organism evidence="2 3">
    <name type="scientific">Rhodocyclus tenuis</name>
    <name type="common">Rhodospirillum tenue</name>
    <dbReference type="NCBI Taxonomy" id="1066"/>
    <lineage>
        <taxon>Bacteria</taxon>
        <taxon>Pseudomonadati</taxon>
        <taxon>Pseudomonadota</taxon>
        <taxon>Betaproteobacteria</taxon>
        <taxon>Rhodocyclales</taxon>
        <taxon>Rhodocyclaceae</taxon>
        <taxon>Rhodocyclus</taxon>
    </lineage>
</organism>
<dbReference type="PANTHER" id="PTHR11803:SF39">
    <property type="entry name" value="2-IMINOBUTANOATE_2-IMINOPROPANOATE DEAMINASE"/>
    <property type="match status" value="1"/>
</dbReference>
<dbReference type="EMBL" id="WIXJ01000011">
    <property type="protein sequence ID" value="MQY52472.1"/>
    <property type="molecule type" value="Genomic_DNA"/>
</dbReference>
<name>A0A6L5K034_RHOTE</name>
<evidence type="ECO:0000313" key="2">
    <source>
        <dbReference type="EMBL" id="MQY52472.1"/>
    </source>
</evidence>
<dbReference type="NCBIfam" id="TIGR00004">
    <property type="entry name" value="Rid family detoxifying hydrolase"/>
    <property type="match status" value="1"/>
</dbReference>
<accession>A0A6L5K034</accession>
<dbReference type="CDD" id="cd00448">
    <property type="entry name" value="YjgF_YER057c_UK114_family"/>
    <property type="match status" value="1"/>
</dbReference>
<proteinExistence type="inferred from homology"/>
<dbReference type="InterPro" id="IPR006175">
    <property type="entry name" value="YjgF/YER057c/UK114"/>
</dbReference>
<evidence type="ECO:0000256" key="1">
    <source>
        <dbReference type="ARBA" id="ARBA00010552"/>
    </source>
</evidence>
<dbReference type="Gene3D" id="3.30.1330.40">
    <property type="entry name" value="RutC-like"/>
    <property type="match status" value="1"/>
</dbReference>
<dbReference type="PANTHER" id="PTHR11803">
    <property type="entry name" value="2-IMINOBUTANOATE/2-IMINOPROPANOATE DEAMINASE RIDA"/>
    <property type="match status" value="1"/>
</dbReference>
<dbReference type="Proteomes" id="UP000480275">
    <property type="component" value="Unassembled WGS sequence"/>
</dbReference>
<comment type="similarity">
    <text evidence="1">Belongs to the RutC family.</text>
</comment>
<evidence type="ECO:0000313" key="3">
    <source>
        <dbReference type="Proteomes" id="UP000480275"/>
    </source>
</evidence>
<dbReference type="FunFam" id="3.30.1330.40:FF:000001">
    <property type="entry name" value="L-PSP family endoribonuclease"/>
    <property type="match status" value="1"/>
</dbReference>
<dbReference type="AlphaFoldDB" id="A0A6L5K034"/>
<protein>
    <submittedName>
        <fullName evidence="2">RidA family protein</fullName>
    </submittedName>
</protein>
<dbReference type="OrthoDB" id="9809792at2"/>
<dbReference type="InterPro" id="IPR006056">
    <property type="entry name" value="RidA"/>
</dbReference>
<dbReference type="SUPFAM" id="SSF55298">
    <property type="entry name" value="YjgF-like"/>
    <property type="match status" value="1"/>
</dbReference>
<gene>
    <name evidence="2" type="ORF">GHK24_11885</name>
</gene>
<dbReference type="InterPro" id="IPR035959">
    <property type="entry name" value="RutC-like_sf"/>
</dbReference>
<dbReference type="Pfam" id="PF01042">
    <property type="entry name" value="Ribonuc_L-PSP"/>
    <property type="match status" value="1"/>
</dbReference>
<dbReference type="GO" id="GO:0005829">
    <property type="term" value="C:cytosol"/>
    <property type="evidence" value="ECO:0007669"/>
    <property type="project" value="TreeGrafter"/>
</dbReference>